<sequence length="213" mass="23453">MTWEVLSIIGTIAFAISGTIVAMEEEYDILGVYILGIVTAFGGGAVRNLLIGVPVTALWEQGLLFQIALFAMTIVFLFPNKLLKHWHKWGNFTDAIGLSAFAIQGALYAVEMNHPTSAVVVAAVLTGSGGGMIRDLLAGRKPLVLRAEIYAFWAILVGLVIGFELVKNPYELYLLFVGIVILRVLSYTFNWRLPNRRLQSPIKQQSLKKSLNS</sequence>
<feature type="domain" description="Glycine transporter" evidence="8">
    <location>
        <begin position="92"/>
        <end position="161"/>
    </location>
</feature>
<comment type="caution">
    <text evidence="9">The sequence shown here is derived from an EMBL/GenBank/DDBJ whole genome shotgun (WGS) entry which is preliminary data.</text>
</comment>
<evidence type="ECO:0000313" key="10">
    <source>
        <dbReference type="Proteomes" id="UP001234495"/>
    </source>
</evidence>
<feature type="transmembrane region" description="Helical" evidence="7">
    <location>
        <begin position="63"/>
        <end position="80"/>
    </location>
</feature>
<keyword evidence="10" id="KW-1185">Reference proteome</keyword>
<keyword evidence="6 7" id="KW-0472">Membrane</keyword>
<feature type="transmembrane region" description="Helical" evidence="7">
    <location>
        <begin position="30"/>
        <end position="51"/>
    </location>
</feature>
<name>A0ABT9ZFT0_9BACI</name>
<dbReference type="PANTHER" id="PTHR30506">
    <property type="entry name" value="INNER MEMBRANE PROTEIN"/>
    <property type="match status" value="1"/>
</dbReference>
<organism evidence="9 10">
    <name type="scientific">Metabacillus malikii</name>
    <dbReference type="NCBI Taxonomy" id="1504265"/>
    <lineage>
        <taxon>Bacteria</taxon>
        <taxon>Bacillati</taxon>
        <taxon>Bacillota</taxon>
        <taxon>Bacilli</taxon>
        <taxon>Bacillales</taxon>
        <taxon>Bacillaceae</taxon>
        <taxon>Metabacillus</taxon>
    </lineage>
</organism>
<keyword evidence="5 7" id="KW-1133">Transmembrane helix</keyword>
<dbReference type="InterPro" id="IPR005115">
    <property type="entry name" value="Gly_transporter"/>
</dbReference>
<dbReference type="Proteomes" id="UP001234495">
    <property type="component" value="Unassembled WGS sequence"/>
</dbReference>
<evidence type="ECO:0000256" key="2">
    <source>
        <dbReference type="ARBA" id="ARBA00008193"/>
    </source>
</evidence>
<evidence type="ECO:0000256" key="4">
    <source>
        <dbReference type="ARBA" id="ARBA00022692"/>
    </source>
</evidence>
<dbReference type="PANTHER" id="PTHR30506:SF3">
    <property type="entry name" value="UPF0126 INNER MEMBRANE PROTEIN YADS-RELATED"/>
    <property type="match status" value="1"/>
</dbReference>
<keyword evidence="4 7" id="KW-0812">Transmembrane</keyword>
<proteinExistence type="inferred from homology"/>
<dbReference type="EMBL" id="JAUSUD010000006">
    <property type="protein sequence ID" value="MDQ0230418.1"/>
    <property type="molecule type" value="Genomic_DNA"/>
</dbReference>
<comment type="similarity">
    <text evidence="2">Belongs to the UPF0126 family.</text>
</comment>
<feature type="transmembrane region" description="Helical" evidence="7">
    <location>
        <begin position="6"/>
        <end position="23"/>
    </location>
</feature>
<gene>
    <name evidence="9" type="ORF">J2S19_001674</name>
</gene>
<comment type="subcellular location">
    <subcellularLocation>
        <location evidence="1">Cell membrane</location>
        <topology evidence="1">Multi-pass membrane protein</topology>
    </subcellularLocation>
</comment>
<accession>A0ABT9ZFT0</accession>
<evidence type="ECO:0000256" key="5">
    <source>
        <dbReference type="ARBA" id="ARBA00022989"/>
    </source>
</evidence>
<protein>
    <submittedName>
        <fullName evidence="9">Membrane protein YeiH</fullName>
    </submittedName>
</protein>
<dbReference type="Pfam" id="PF03458">
    <property type="entry name" value="Gly_transporter"/>
    <property type="match status" value="2"/>
</dbReference>
<reference evidence="9 10" key="1">
    <citation type="submission" date="2023-07" db="EMBL/GenBank/DDBJ databases">
        <title>Genomic Encyclopedia of Type Strains, Phase IV (KMG-IV): sequencing the most valuable type-strain genomes for metagenomic binning, comparative biology and taxonomic classification.</title>
        <authorList>
            <person name="Goeker M."/>
        </authorList>
    </citation>
    <scope>NUCLEOTIDE SEQUENCE [LARGE SCALE GENOMIC DNA]</scope>
    <source>
        <strain evidence="9 10">DSM 29005</strain>
    </source>
</reference>
<evidence type="ECO:0000256" key="7">
    <source>
        <dbReference type="SAM" id="Phobius"/>
    </source>
</evidence>
<keyword evidence="3" id="KW-1003">Cell membrane</keyword>
<evidence type="ECO:0000256" key="3">
    <source>
        <dbReference type="ARBA" id="ARBA00022475"/>
    </source>
</evidence>
<evidence type="ECO:0000313" key="9">
    <source>
        <dbReference type="EMBL" id="MDQ0230418.1"/>
    </source>
</evidence>
<evidence type="ECO:0000256" key="1">
    <source>
        <dbReference type="ARBA" id="ARBA00004651"/>
    </source>
</evidence>
<feature type="domain" description="Glycine transporter" evidence="8">
    <location>
        <begin position="5"/>
        <end position="78"/>
    </location>
</feature>
<evidence type="ECO:0000256" key="6">
    <source>
        <dbReference type="ARBA" id="ARBA00023136"/>
    </source>
</evidence>
<feature type="transmembrane region" description="Helical" evidence="7">
    <location>
        <begin position="172"/>
        <end position="193"/>
    </location>
</feature>
<dbReference type="RefSeq" id="WP_307339672.1">
    <property type="nucleotide sequence ID" value="NZ_JAUSUD010000006.1"/>
</dbReference>
<evidence type="ECO:0000259" key="8">
    <source>
        <dbReference type="Pfam" id="PF03458"/>
    </source>
</evidence>
<feature type="transmembrane region" description="Helical" evidence="7">
    <location>
        <begin position="149"/>
        <end position="166"/>
    </location>
</feature>